<dbReference type="Proteomes" id="UP000076408">
    <property type="component" value="Unassembled WGS sequence"/>
</dbReference>
<reference evidence="2" key="1">
    <citation type="journal article" date="2014" name="Genome Biol.">
        <title>Genome analysis of a major urban malaria vector mosquito, Anopheles stephensi.</title>
        <authorList>
            <person name="Jiang X."/>
            <person name="Peery A."/>
            <person name="Hall A.B."/>
            <person name="Sharma A."/>
            <person name="Chen X.G."/>
            <person name="Waterhouse R.M."/>
            <person name="Komissarov A."/>
            <person name="Riehle M.M."/>
            <person name="Shouche Y."/>
            <person name="Sharakhova M.V."/>
            <person name="Lawson D."/>
            <person name="Pakpour N."/>
            <person name="Arensburger P."/>
            <person name="Davidson V.L."/>
            <person name="Eiglmeier K."/>
            <person name="Emrich S."/>
            <person name="George P."/>
            <person name="Kennedy R.C."/>
            <person name="Mane S.P."/>
            <person name="Maslen G."/>
            <person name="Oringanje C."/>
            <person name="Qi Y."/>
            <person name="Settlage R."/>
            <person name="Tojo M."/>
            <person name="Tubio J.M."/>
            <person name="Unger M.F."/>
            <person name="Wang B."/>
            <person name="Vernick K.D."/>
            <person name="Ribeiro J.M."/>
            <person name="James A.A."/>
            <person name="Michel K."/>
            <person name="Riehle M.A."/>
            <person name="Luckhart S."/>
            <person name="Sharakhov I.V."/>
            <person name="Tu Z."/>
        </authorList>
    </citation>
    <scope>NUCLEOTIDE SEQUENCE [LARGE SCALE GENOMIC DNA]</scope>
    <source>
        <strain evidence="2">Indian</strain>
    </source>
</reference>
<dbReference type="AlphaFoldDB" id="A0A182YRV9"/>
<accession>A0A182YRV9</accession>
<protein>
    <submittedName>
        <fullName evidence="1">Uncharacterized protein</fullName>
    </submittedName>
</protein>
<name>A0A182YRV9_ANOST</name>
<dbReference type="VEuPathDB" id="VectorBase:ASTEI11195"/>
<sequence>RYHFVTPCTANGGAHHVSANVSLGNTVITQKPRKRKERNRKRPFKRSTVTCGYTEEEDLLRLQKALCGPVLEAVEDLLLLPHSLDEMIRVLETEFGRPEQIIENLIEKMRQMPALRIEKLETMAVFGSAVRKMCVAIRVSDLRTRGTRREALSDNLHGMRAVQTSTLRSNADGVRPLHTPESGVMCRGSCRNLIECHRFLDLTPSDKRAFVRRQEMYRKCLKSQRNECYQRTACRKNGCNGIHHPLLHEENEDTQLSERFDRTMCEFYQLCFTARAKRFEHLRLLIVDSRLPSWITLS</sequence>
<reference evidence="1" key="2">
    <citation type="submission" date="2020-05" db="UniProtKB">
        <authorList>
            <consortium name="EnsemblMetazoa"/>
        </authorList>
    </citation>
    <scope>IDENTIFICATION</scope>
    <source>
        <strain evidence="1">Indian</strain>
    </source>
</reference>
<keyword evidence="2" id="KW-1185">Reference proteome</keyword>
<evidence type="ECO:0000313" key="2">
    <source>
        <dbReference type="Proteomes" id="UP000076408"/>
    </source>
</evidence>
<dbReference type="EnsemblMetazoa" id="ASTEI11195-RA">
    <property type="protein sequence ID" value="ASTEI11195-PA"/>
    <property type="gene ID" value="ASTEI11195"/>
</dbReference>
<evidence type="ECO:0000313" key="1">
    <source>
        <dbReference type="EnsemblMetazoa" id="ASTEI11195-PA"/>
    </source>
</evidence>
<organism evidence="1 2">
    <name type="scientific">Anopheles stephensi</name>
    <name type="common">Indo-Pakistan malaria mosquito</name>
    <dbReference type="NCBI Taxonomy" id="30069"/>
    <lineage>
        <taxon>Eukaryota</taxon>
        <taxon>Metazoa</taxon>
        <taxon>Ecdysozoa</taxon>
        <taxon>Arthropoda</taxon>
        <taxon>Hexapoda</taxon>
        <taxon>Insecta</taxon>
        <taxon>Pterygota</taxon>
        <taxon>Neoptera</taxon>
        <taxon>Endopterygota</taxon>
        <taxon>Diptera</taxon>
        <taxon>Nematocera</taxon>
        <taxon>Culicoidea</taxon>
        <taxon>Culicidae</taxon>
        <taxon>Anophelinae</taxon>
        <taxon>Anopheles</taxon>
    </lineage>
</organism>
<dbReference type="STRING" id="30069.A0A182YRV9"/>
<dbReference type="VEuPathDB" id="VectorBase:ASTEI20_035395"/>
<proteinExistence type="predicted"/>